<gene>
    <name evidence="1" type="ORF">AMAG_10190</name>
</gene>
<dbReference type="EMBL" id="GG745345">
    <property type="protein sequence ID" value="KNE64855.1"/>
    <property type="molecule type" value="Genomic_DNA"/>
</dbReference>
<keyword evidence="2" id="KW-1185">Reference proteome</keyword>
<dbReference type="AlphaFoldDB" id="A0A0L0SR49"/>
<dbReference type="VEuPathDB" id="FungiDB:AMAG_10190"/>
<dbReference type="Gene3D" id="3.80.10.10">
    <property type="entry name" value="Ribonuclease Inhibitor"/>
    <property type="match status" value="1"/>
</dbReference>
<organism evidence="1 2">
    <name type="scientific">Allomyces macrogynus (strain ATCC 38327)</name>
    <name type="common">Allomyces javanicus var. macrogynus</name>
    <dbReference type="NCBI Taxonomy" id="578462"/>
    <lineage>
        <taxon>Eukaryota</taxon>
        <taxon>Fungi</taxon>
        <taxon>Fungi incertae sedis</taxon>
        <taxon>Blastocladiomycota</taxon>
        <taxon>Blastocladiomycetes</taxon>
        <taxon>Blastocladiales</taxon>
        <taxon>Blastocladiaceae</taxon>
        <taxon>Allomyces</taxon>
    </lineage>
</organism>
<evidence type="ECO:0000313" key="1">
    <source>
        <dbReference type="EMBL" id="KNE64855.1"/>
    </source>
</evidence>
<evidence type="ECO:0008006" key="3">
    <source>
        <dbReference type="Google" id="ProtNLM"/>
    </source>
</evidence>
<protein>
    <recommendedName>
        <fullName evidence="3">F-box domain-containing protein</fullName>
    </recommendedName>
</protein>
<reference evidence="2" key="2">
    <citation type="submission" date="2009-11" db="EMBL/GenBank/DDBJ databases">
        <title>The Genome Sequence of Allomyces macrogynus strain ATCC 38327.</title>
        <authorList>
            <consortium name="The Broad Institute Genome Sequencing Platform"/>
            <person name="Russ C."/>
            <person name="Cuomo C."/>
            <person name="Shea T."/>
            <person name="Young S.K."/>
            <person name="Zeng Q."/>
            <person name="Koehrsen M."/>
            <person name="Haas B."/>
            <person name="Borodovsky M."/>
            <person name="Guigo R."/>
            <person name="Alvarado L."/>
            <person name="Berlin A."/>
            <person name="Borenstein D."/>
            <person name="Chen Z."/>
            <person name="Engels R."/>
            <person name="Freedman E."/>
            <person name="Gellesch M."/>
            <person name="Goldberg J."/>
            <person name="Griggs A."/>
            <person name="Gujja S."/>
            <person name="Heiman D."/>
            <person name="Hepburn T."/>
            <person name="Howarth C."/>
            <person name="Jen D."/>
            <person name="Larson L."/>
            <person name="Lewis B."/>
            <person name="Mehta T."/>
            <person name="Park D."/>
            <person name="Pearson M."/>
            <person name="Roberts A."/>
            <person name="Saif S."/>
            <person name="Shenoy N."/>
            <person name="Sisk P."/>
            <person name="Stolte C."/>
            <person name="Sykes S."/>
            <person name="Walk T."/>
            <person name="White J."/>
            <person name="Yandava C."/>
            <person name="Burger G."/>
            <person name="Gray M.W."/>
            <person name="Holland P.W.H."/>
            <person name="King N."/>
            <person name="Lang F.B.F."/>
            <person name="Roger A.J."/>
            <person name="Ruiz-Trillo I."/>
            <person name="Lander E."/>
            <person name="Nusbaum C."/>
        </authorList>
    </citation>
    <scope>NUCLEOTIDE SEQUENCE [LARGE SCALE GENOMIC DNA]</scope>
    <source>
        <strain evidence="2">ATCC 38327</strain>
    </source>
</reference>
<proteinExistence type="predicted"/>
<sequence length="580" mass="64716">MALKNASTTLDNIPSDVLRVICRHVNTVDRVSLTYFALAAPAFFAPAAHAMLAHRGTWRVDPHSGIADMAAGVMIEEESEEFSFMISTETAPYPVGAFGLHLDSDGEDIIKDSGGRPRRYLLLPPRDPERAFLADAKDVSRRNMLVAGCSAKWSLLPIRDHQIRFFSARFKWLWLAPSTCNSLHLIVASTKVQRDQLATIPPSVQDLTLHFAVDRKFDLNHAKQVVDALPPALLSLTVRLHPEQGDLFSYFLDRVPPTVRRLTVNLDGEGELDALCLSRLVACLQRLTSLVLLSLDVNAGPTRLEPIVLALRHCALLRDLTLNVTLRTSDETADCTRLEQLLPTGLDRLVFAVISEHHFEPMPFSFPPAARELGVSRSTWPLEVGRSLPLPSTLARLDLIAKLTERQHPAALIHIIPRLPATLTSLVLNGMNLHEFGTFALLALHWPPKLQTLQLTRCALKDSNFSGMSSQWPQTLTRLDISFNPLTTVPVPLPLHLRVLVLQNLMHLDCDEQPSTWIAALPTTLQVLDLRETWAMNAIALRLVAWTQPDRAQRVSLGVESETVDREIMEQLKTAFHVFE</sequence>
<dbReference type="Proteomes" id="UP000054350">
    <property type="component" value="Unassembled WGS sequence"/>
</dbReference>
<reference evidence="1 2" key="1">
    <citation type="submission" date="2009-11" db="EMBL/GenBank/DDBJ databases">
        <title>Annotation of Allomyces macrogynus ATCC 38327.</title>
        <authorList>
            <consortium name="The Broad Institute Genome Sequencing Platform"/>
            <person name="Russ C."/>
            <person name="Cuomo C."/>
            <person name="Burger G."/>
            <person name="Gray M.W."/>
            <person name="Holland P.W.H."/>
            <person name="King N."/>
            <person name="Lang F.B.F."/>
            <person name="Roger A.J."/>
            <person name="Ruiz-Trillo I."/>
            <person name="Young S.K."/>
            <person name="Zeng Q."/>
            <person name="Gargeya S."/>
            <person name="Fitzgerald M."/>
            <person name="Haas B."/>
            <person name="Abouelleil A."/>
            <person name="Alvarado L."/>
            <person name="Arachchi H.M."/>
            <person name="Berlin A."/>
            <person name="Chapman S.B."/>
            <person name="Gearin G."/>
            <person name="Goldberg J."/>
            <person name="Griggs A."/>
            <person name="Gujja S."/>
            <person name="Hansen M."/>
            <person name="Heiman D."/>
            <person name="Howarth C."/>
            <person name="Larimer J."/>
            <person name="Lui A."/>
            <person name="MacDonald P.J.P."/>
            <person name="McCowen C."/>
            <person name="Montmayeur A."/>
            <person name="Murphy C."/>
            <person name="Neiman D."/>
            <person name="Pearson M."/>
            <person name="Priest M."/>
            <person name="Roberts A."/>
            <person name="Saif S."/>
            <person name="Shea T."/>
            <person name="Sisk P."/>
            <person name="Stolte C."/>
            <person name="Sykes S."/>
            <person name="Wortman J."/>
            <person name="Nusbaum C."/>
            <person name="Birren B."/>
        </authorList>
    </citation>
    <scope>NUCLEOTIDE SEQUENCE [LARGE SCALE GENOMIC DNA]</scope>
    <source>
        <strain evidence="1 2">ATCC 38327</strain>
    </source>
</reference>
<dbReference type="InterPro" id="IPR032675">
    <property type="entry name" value="LRR_dom_sf"/>
</dbReference>
<accession>A0A0L0SR49</accession>
<evidence type="ECO:0000313" key="2">
    <source>
        <dbReference type="Proteomes" id="UP000054350"/>
    </source>
</evidence>
<name>A0A0L0SR49_ALLM3</name>
<dbReference type="SUPFAM" id="SSF52047">
    <property type="entry name" value="RNI-like"/>
    <property type="match status" value="1"/>
</dbReference>